<protein>
    <submittedName>
        <fullName evidence="2">Uncharacterized protein</fullName>
    </submittedName>
</protein>
<dbReference type="Proteomes" id="UP000887579">
    <property type="component" value="Unplaced"/>
</dbReference>
<sequence>MMLRLLVLVVCIKSLTAIQCWTCDTKCGCRNPIAEQCPSTTKCYMLKSLTTGDIVRKGCARDCLSVNQNDKICETCDNDRCNSEQSLIPMNAEFDECRDTQRLEPLAYNSNTNGIGQGTGYGGSPNIGSGTGYNGGIGSGTGYNGGGIGSGTGYNGPNYNDGQGPRHRPGASGIGSGTGYNPGIGSGTGYNPNPNIGSGTGGNYYPSPNFNQPQNRGAYGDYPIGQGTYNSASQFVFHVIPVSICLILAQIF</sequence>
<evidence type="ECO:0000313" key="1">
    <source>
        <dbReference type="Proteomes" id="UP000887579"/>
    </source>
</evidence>
<name>A0AC34GN79_9BILA</name>
<proteinExistence type="predicted"/>
<evidence type="ECO:0000313" key="2">
    <source>
        <dbReference type="WBParaSite" id="ES5_v2.g4748.t1"/>
    </source>
</evidence>
<reference evidence="2" key="1">
    <citation type="submission" date="2022-11" db="UniProtKB">
        <authorList>
            <consortium name="WormBaseParasite"/>
        </authorList>
    </citation>
    <scope>IDENTIFICATION</scope>
</reference>
<accession>A0AC34GN79</accession>
<organism evidence="1 2">
    <name type="scientific">Panagrolaimus sp. ES5</name>
    <dbReference type="NCBI Taxonomy" id="591445"/>
    <lineage>
        <taxon>Eukaryota</taxon>
        <taxon>Metazoa</taxon>
        <taxon>Ecdysozoa</taxon>
        <taxon>Nematoda</taxon>
        <taxon>Chromadorea</taxon>
        <taxon>Rhabditida</taxon>
        <taxon>Tylenchina</taxon>
        <taxon>Panagrolaimomorpha</taxon>
        <taxon>Panagrolaimoidea</taxon>
        <taxon>Panagrolaimidae</taxon>
        <taxon>Panagrolaimus</taxon>
    </lineage>
</organism>
<dbReference type="WBParaSite" id="ES5_v2.g4748.t1">
    <property type="protein sequence ID" value="ES5_v2.g4748.t1"/>
    <property type="gene ID" value="ES5_v2.g4748"/>
</dbReference>